<dbReference type="AlphaFoldDB" id="A0A5C0SEQ0"/>
<accession>A0A5C0SEQ0</accession>
<feature type="transmembrane region" description="Helical" evidence="1">
    <location>
        <begin position="6"/>
        <end position="21"/>
    </location>
</feature>
<dbReference type="EMBL" id="CP042243">
    <property type="protein sequence ID" value="QEK12246.1"/>
    <property type="molecule type" value="Genomic_DNA"/>
</dbReference>
<evidence type="ECO:0000313" key="3">
    <source>
        <dbReference type="Proteomes" id="UP000324646"/>
    </source>
</evidence>
<dbReference type="OrthoDB" id="1954102at2"/>
<dbReference type="Pfam" id="PF19610">
    <property type="entry name" value="DUF6115"/>
    <property type="match status" value="1"/>
</dbReference>
<dbReference type="RefSeq" id="WP_148809401.1">
    <property type="nucleotide sequence ID" value="NZ_CP042243.1"/>
</dbReference>
<evidence type="ECO:0000313" key="2">
    <source>
        <dbReference type="EMBL" id="QEK12246.1"/>
    </source>
</evidence>
<gene>
    <name evidence="2" type="ORF">FQB35_07585</name>
</gene>
<keyword evidence="1" id="KW-1133">Transmembrane helix</keyword>
<proteinExistence type="predicted"/>
<protein>
    <submittedName>
        <fullName evidence="2">Uncharacterized protein</fullName>
    </submittedName>
</protein>
<keyword evidence="1" id="KW-0472">Membrane</keyword>
<sequence>MINYILFFIGIIIVLVAILLLKKNKASQSYIDLQIAKDKEAKLLDSIDLAEKVIEELKIISESTVDCLDRKTNDIYKVLQTVDRRIEEYLSIIRDIEEKKQKNNVFYEVHKDEYLEIENNKNDENIKKIFCLLDKGYSPAQIAKKLDKGIGEIQLICNLKKR</sequence>
<keyword evidence="1" id="KW-0812">Transmembrane</keyword>
<dbReference type="Proteomes" id="UP000324646">
    <property type="component" value="Chromosome"/>
</dbReference>
<keyword evidence="3" id="KW-1185">Reference proteome</keyword>
<dbReference type="KEGG" id="crs:FQB35_07585"/>
<evidence type="ECO:0000256" key="1">
    <source>
        <dbReference type="SAM" id="Phobius"/>
    </source>
</evidence>
<organism evidence="2 3">
    <name type="scientific">Crassaminicella thermophila</name>
    <dbReference type="NCBI Taxonomy" id="2599308"/>
    <lineage>
        <taxon>Bacteria</taxon>
        <taxon>Bacillati</taxon>
        <taxon>Bacillota</taxon>
        <taxon>Clostridia</taxon>
        <taxon>Eubacteriales</taxon>
        <taxon>Clostridiaceae</taxon>
        <taxon>Crassaminicella</taxon>
    </lineage>
</organism>
<name>A0A5C0SEQ0_CRATE</name>
<reference evidence="2 3" key="1">
    <citation type="submission" date="2019-07" db="EMBL/GenBank/DDBJ databases">
        <title>Complete genome of Crassaminicella thermophila SY095.</title>
        <authorList>
            <person name="Li X."/>
        </authorList>
    </citation>
    <scope>NUCLEOTIDE SEQUENCE [LARGE SCALE GENOMIC DNA]</scope>
    <source>
        <strain evidence="2 3">SY095</strain>
    </source>
</reference>
<dbReference type="InterPro" id="IPR046118">
    <property type="entry name" value="DUF6115"/>
</dbReference>